<keyword evidence="3" id="KW-1185">Reference proteome</keyword>
<name>A0A1I5I3G8_9BACT</name>
<evidence type="ECO:0000313" key="3">
    <source>
        <dbReference type="Proteomes" id="UP000199564"/>
    </source>
</evidence>
<dbReference type="Proteomes" id="UP000199564">
    <property type="component" value="Unassembled WGS sequence"/>
</dbReference>
<keyword evidence="1" id="KW-0812">Transmembrane</keyword>
<feature type="transmembrane region" description="Helical" evidence="1">
    <location>
        <begin position="104"/>
        <end position="121"/>
    </location>
</feature>
<evidence type="ECO:0000256" key="1">
    <source>
        <dbReference type="SAM" id="Phobius"/>
    </source>
</evidence>
<sequence>MDSIIAYFNGERVQCTIGAIASILLIACSIFFLFQQKVFLKGIAYAVIPLATLLLVVCLGVLFGVSNHNNKVTTFYNESPGMIQSEEIPRVEQVIKTFSNLMKVEIAIGLIGLILAIVFWNNELIKGIAIGLMLMGLVLLTFDFIAESRAEKYLILLKSI</sequence>
<dbReference type="EMBL" id="FOVW01000008">
    <property type="protein sequence ID" value="SFO54666.1"/>
    <property type="molecule type" value="Genomic_DNA"/>
</dbReference>
<keyword evidence="1" id="KW-0472">Membrane</keyword>
<dbReference type="RefSeq" id="WP_091654799.1">
    <property type="nucleotide sequence ID" value="NZ_FOVW01000008.1"/>
</dbReference>
<dbReference type="STRING" id="226506.SAMN04488519_10836"/>
<feature type="transmembrane region" description="Helical" evidence="1">
    <location>
        <begin position="127"/>
        <end position="146"/>
    </location>
</feature>
<dbReference type="AlphaFoldDB" id="A0A1I5I3G8"/>
<reference evidence="3" key="1">
    <citation type="submission" date="2016-10" db="EMBL/GenBank/DDBJ databases">
        <authorList>
            <person name="Varghese N."/>
            <person name="Submissions S."/>
        </authorList>
    </citation>
    <scope>NUCLEOTIDE SEQUENCE [LARGE SCALE GENOMIC DNA]</scope>
    <source>
        <strain evidence="3">DSM 15282</strain>
    </source>
</reference>
<organism evidence="2 3">
    <name type="scientific">Algoriphagus ornithinivorans</name>
    <dbReference type="NCBI Taxonomy" id="226506"/>
    <lineage>
        <taxon>Bacteria</taxon>
        <taxon>Pseudomonadati</taxon>
        <taxon>Bacteroidota</taxon>
        <taxon>Cytophagia</taxon>
        <taxon>Cytophagales</taxon>
        <taxon>Cyclobacteriaceae</taxon>
        <taxon>Algoriphagus</taxon>
    </lineage>
</organism>
<protein>
    <submittedName>
        <fullName evidence="2">Uncharacterized protein</fullName>
    </submittedName>
</protein>
<accession>A0A1I5I3G8</accession>
<evidence type="ECO:0000313" key="2">
    <source>
        <dbReference type="EMBL" id="SFO54666.1"/>
    </source>
</evidence>
<feature type="transmembrane region" description="Helical" evidence="1">
    <location>
        <begin position="12"/>
        <end position="34"/>
    </location>
</feature>
<gene>
    <name evidence="2" type="ORF">SAMN04488519_10836</name>
</gene>
<keyword evidence="1" id="KW-1133">Transmembrane helix</keyword>
<feature type="transmembrane region" description="Helical" evidence="1">
    <location>
        <begin position="46"/>
        <end position="65"/>
    </location>
</feature>
<proteinExistence type="predicted"/>